<sequence>MAFLMRKRKEKAVKVRQYVNSNENDYQFDVVLILLCSDFVICVLEIQSG</sequence>
<keyword evidence="2" id="KW-1185">Reference proteome</keyword>
<dbReference type="PATRIC" id="fig|588858.6.peg.3512"/>
<dbReference type="Proteomes" id="UP000002695">
    <property type="component" value="Chromosome"/>
</dbReference>
<dbReference type="KEGG" id="seo:STM14_3826"/>
<dbReference type="AlphaFoldDB" id="A0A0F6B6T2"/>
<dbReference type="EMBL" id="CP001363">
    <property type="protein sequence ID" value="ACY90229.1"/>
    <property type="molecule type" value="Genomic_DNA"/>
</dbReference>
<dbReference type="HOGENOM" id="CLU_3204959_0_0_6"/>
<gene>
    <name evidence="1" type="ordered locus">STM14_3826</name>
</gene>
<dbReference type="BioCyc" id="SENT588858:STM14_RS16870-MONOMER"/>
<evidence type="ECO:0000313" key="1">
    <source>
        <dbReference type="EMBL" id="ACY90229.1"/>
    </source>
</evidence>
<proteinExistence type="predicted"/>
<accession>A0A0F6B6T2</accession>
<protein>
    <submittedName>
        <fullName evidence="1">Inner membrane protein</fullName>
    </submittedName>
</protein>
<reference evidence="1 2" key="1">
    <citation type="journal article" date="2010" name="J. Bacteriol.">
        <title>Short-term signatures of evolutionary change in the Salmonella enterica serovar typhimurium 14028 genome.</title>
        <authorList>
            <person name="Jarvik T."/>
            <person name="Smillie C."/>
            <person name="Groisman E.A."/>
            <person name="Ochman H."/>
        </authorList>
    </citation>
    <scope>NUCLEOTIDE SEQUENCE [LARGE SCALE GENOMIC DNA]</scope>
    <source>
        <strain evidence="2">14028s / SGSC 2262</strain>
    </source>
</reference>
<name>A0A0F6B6T2_SALT1</name>
<organism evidence="1 2">
    <name type="scientific">Salmonella typhimurium (strain 14028s / SGSC 2262)</name>
    <dbReference type="NCBI Taxonomy" id="588858"/>
    <lineage>
        <taxon>Bacteria</taxon>
        <taxon>Pseudomonadati</taxon>
        <taxon>Pseudomonadota</taxon>
        <taxon>Gammaproteobacteria</taxon>
        <taxon>Enterobacterales</taxon>
        <taxon>Enterobacteriaceae</taxon>
        <taxon>Salmonella</taxon>
    </lineage>
</organism>
<evidence type="ECO:0000313" key="2">
    <source>
        <dbReference type="Proteomes" id="UP000002695"/>
    </source>
</evidence>